<evidence type="ECO:0000313" key="2">
    <source>
        <dbReference type="Proteomes" id="UP000076858"/>
    </source>
</evidence>
<proteinExistence type="predicted"/>
<name>A0A164Y5J4_9CRUS</name>
<reference evidence="1 2" key="1">
    <citation type="submission" date="2016-03" db="EMBL/GenBank/DDBJ databases">
        <title>EvidentialGene: Evidence-directed Construction of Genes on Genomes.</title>
        <authorList>
            <person name="Gilbert D.G."/>
            <person name="Choi J.-H."/>
            <person name="Mockaitis K."/>
            <person name="Colbourne J."/>
            <person name="Pfrender M."/>
        </authorList>
    </citation>
    <scope>NUCLEOTIDE SEQUENCE [LARGE SCALE GENOMIC DNA]</scope>
    <source>
        <strain evidence="1 2">Xinb3</strain>
        <tissue evidence="1">Complete organism</tissue>
    </source>
</reference>
<comment type="caution">
    <text evidence="1">The sequence shown here is derived from an EMBL/GenBank/DDBJ whole genome shotgun (WGS) entry which is preliminary data.</text>
</comment>
<sequence length="87" mass="10396">MELTRWKVCRCWFVPWTIGEEPNQRQKHHEPVVNRLLSLHTANAYNCTPIAITELLRLYDNYNLRNYKRTTTTTNVDALARPVINRR</sequence>
<gene>
    <name evidence="1" type="ORF">APZ42_019427</name>
</gene>
<keyword evidence="2" id="KW-1185">Reference proteome</keyword>
<evidence type="ECO:0000313" key="1">
    <source>
        <dbReference type="EMBL" id="KZS14910.1"/>
    </source>
</evidence>
<accession>A0A164Y5J4</accession>
<organism evidence="1 2">
    <name type="scientific">Daphnia magna</name>
    <dbReference type="NCBI Taxonomy" id="35525"/>
    <lineage>
        <taxon>Eukaryota</taxon>
        <taxon>Metazoa</taxon>
        <taxon>Ecdysozoa</taxon>
        <taxon>Arthropoda</taxon>
        <taxon>Crustacea</taxon>
        <taxon>Branchiopoda</taxon>
        <taxon>Diplostraca</taxon>
        <taxon>Cladocera</taxon>
        <taxon>Anomopoda</taxon>
        <taxon>Daphniidae</taxon>
        <taxon>Daphnia</taxon>
    </lineage>
</organism>
<dbReference type="Proteomes" id="UP000076858">
    <property type="component" value="Unassembled WGS sequence"/>
</dbReference>
<dbReference type="AlphaFoldDB" id="A0A164Y5J4"/>
<dbReference type="EMBL" id="LRGB01000930">
    <property type="protein sequence ID" value="KZS14910.1"/>
    <property type="molecule type" value="Genomic_DNA"/>
</dbReference>
<protein>
    <submittedName>
        <fullName evidence="1">Uncharacterized protein</fullName>
    </submittedName>
</protein>